<protein>
    <submittedName>
        <fullName evidence="1">Uncharacterized protein</fullName>
    </submittedName>
</protein>
<gene>
    <name evidence="1" type="ORF">RHMOL_Rhmol08G0044700</name>
</gene>
<dbReference type="Proteomes" id="UP001062846">
    <property type="component" value="Chromosome 8"/>
</dbReference>
<name>A0ACC0MLP0_RHOML</name>
<keyword evidence="2" id="KW-1185">Reference proteome</keyword>
<organism evidence="1 2">
    <name type="scientific">Rhododendron molle</name>
    <name type="common">Chinese azalea</name>
    <name type="synonym">Azalea mollis</name>
    <dbReference type="NCBI Taxonomy" id="49168"/>
    <lineage>
        <taxon>Eukaryota</taxon>
        <taxon>Viridiplantae</taxon>
        <taxon>Streptophyta</taxon>
        <taxon>Embryophyta</taxon>
        <taxon>Tracheophyta</taxon>
        <taxon>Spermatophyta</taxon>
        <taxon>Magnoliopsida</taxon>
        <taxon>eudicotyledons</taxon>
        <taxon>Gunneridae</taxon>
        <taxon>Pentapetalae</taxon>
        <taxon>asterids</taxon>
        <taxon>Ericales</taxon>
        <taxon>Ericaceae</taxon>
        <taxon>Ericoideae</taxon>
        <taxon>Rhodoreae</taxon>
        <taxon>Rhododendron</taxon>
    </lineage>
</organism>
<evidence type="ECO:0000313" key="1">
    <source>
        <dbReference type="EMBL" id="KAI8541213.1"/>
    </source>
</evidence>
<accession>A0ACC0MLP0</accession>
<sequence>MAAAASRTFFHGCHCFFHNQRLLLSLSSSPSFLTNLPTLLLPHTRRLRPFSSSSSPSSSSVNETLPIHEQGKESLLRRRFNVVEILDQRGLLESLTSDNLKSACSDPNLPPLRVYCGFDPTAESLHLGNLLGIVVLSWFLRCGHKAVALVGGATGRVGDPSGKTLERPELDALTLEKNAAGIANTVRRILGQNATEEGSFVVLDNYDWWKDFRLLDFLKQVGRYARVGTMLSKESVRRRVESEQGMSFTEFTYQLLQGYDFVYLFEKEGVNVQIGGSDQWGNITAGTDLIRKILQADGAYGLTFPLLLKSDGTKFGKSEEGAIWLSPSLLSPYKFYQHFFSVPDADVSRFLKTLTFLSLEEIGELEREMKRPDYVPNTAQKRLAEEVTRFVHGEEGLQEALKATEALRPGAETRLDWETIERLAGDVPSCSMPYHEVLDLSLVDLSVSTGLLDTKSAARRLLKQGGLYLNNSRVDSEGKKVEADDIVDGKILLLSAGKKNKLVVRIS</sequence>
<dbReference type="EMBL" id="CM046395">
    <property type="protein sequence ID" value="KAI8541213.1"/>
    <property type="molecule type" value="Genomic_DNA"/>
</dbReference>
<comment type="caution">
    <text evidence="1">The sequence shown here is derived from an EMBL/GenBank/DDBJ whole genome shotgun (WGS) entry which is preliminary data.</text>
</comment>
<proteinExistence type="predicted"/>
<evidence type="ECO:0000313" key="2">
    <source>
        <dbReference type="Proteomes" id="UP001062846"/>
    </source>
</evidence>
<reference evidence="1" key="1">
    <citation type="submission" date="2022-02" db="EMBL/GenBank/DDBJ databases">
        <title>Plant Genome Project.</title>
        <authorList>
            <person name="Zhang R.-G."/>
        </authorList>
    </citation>
    <scope>NUCLEOTIDE SEQUENCE</scope>
    <source>
        <strain evidence="1">AT1</strain>
    </source>
</reference>